<dbReference type="EMBL" id="CP022521">
    <property type="protein sequence ID" value="ASO22115.1"/>
    <property type="molecule type" value="Genomic_DNA"/>
</dbReference>
<evidence type="ECO:0000313" key="3">
    <source>
        <dbReference type="Proteomes" id="UP000204221"/>
    </source>
</evidence>
<reference evidence="2 3" key="1">
    <citation type="submission" date="2017-07" db="EMBL/GenBank/DDBJ databases">
        <title>Complete genome sequence of Actinoalloteichus hoggarensis DSM 45943, type strain of Actinoalloteichus hoggarensis.</title>
        <authorList>
            <person name="Ruckert C."/>
            <person name="Nouioui I."/>
            <person name="Willmese J."/>
            <person name="van Wezel G."/>
            <person name="Klenk H.-P."/>
            <person name="Kalinowski J."/>
            <person name="Zotchev S.B."/>
        </authorList>
    </citation>
    <scope>NUCLEOTIDE SEQUENCE [LARGE SCALE GENOMIC DNA]</scope>
    <source>
        <strain evidence="2 3">DSM 45943</strain>
    </source>
</reference>
<sequence length="393" mass="41034">MDSSPGDGHDPVLAFPTPRGSQPPPAPAAHLSARRGAVLARAFPARPGTPPTARVCPGPTRPDSKPPPPRHSGAPRPCCRTGASRSWRVPAPSRAESTAGPSGDTAFLVGFGARRSARPDAGPDTAVRRSRRPPAGLSVRHHPGSTTPAGDEETRSAPRGDRAGRADRAAIMISTSVVTAAGRHDQAGVMAGPPRRSRNRGTGNGRSPPSASSGGTPRPRDDGEPARGAAPDRVESRRRFDTPSASPRALGRHRTSRTAAPLRRTPPRRSRPPSPSGPPRPHKAAMPARPPCPGDHQARACREPTSGEASRRRQPCSPAPTTAERTGADRQSGLGGTTTQREPKESRSRENSPPFTRPLPLAASSDSSSRSAASSRSRSVCLPSSRVGTTTSR</sequence>
<protein>
    <submittedName>
        <fullName evidence="2">Uncharacterized protein</fullName>
    </submittedName>
</protein>
<keyword evidence="3" id="KW-1185">Reference proteome</keyword>
<feature type="compositionally biased region" description="Basic and acidic residues" evidence="1">
    <location>
        <begin position="152"/>
        <end position="168"/>
    </location>
</feature>
<feature type="compositionally biased region" description="Basic and acidic residues" evidence="1">
    <location>
        <begin position="218"/>
        <end position="241"/>
    </location>
</feature>
<proteinExistence type="predicted"/>
<dbReference type="KEGG" id="ahg:AHOG_22510"/>
<evidence type="ECO:0000256" key="1">
    <source>
        <dbReference type="SAM" id="MobiDB-lite"/>
    </source>
</evidence>
<organism evidence="2 3">
    <name type="scientific">Actinoalloteichus hoggarensis</name>
    <dbReference type="NCBI Taxonomy" id="1470176"/>
    <lineage>
        <taxon>Bacteria</taxon>
        <taxon>Bacillati</taxon>
        <taxon>Actinomycetota</taxon>
        <taxon>Actinomycetes</taxon>
        <taxon>Pseudonocardiales</taxon>
        <taxon>Pseudonocardiaceae</taxon>
        <taxon>Actinoalloteichus</taxon>
    </lineage>
</organism>
<feature type="compositionally biased region" description="Basic and acidic residues" evidence="1">
    <location>
        <begin position="341"/>
        <end position="350"/>
    </location>
</feature>
<dbReference type="AlphaFoldDB" id="A0A221W881"/>
<feature type="region of interest" description="Disordered" evidence="1">
    <location>
        <begin position="1"/>
        <end position="393"/>
    </location>
</feature>
<feature type="compositionally biased region" description="Low complexity" evidence="1">
    <location>
        <begin position="362"/>
        <end position="386"/>
    </location>
</feature>
<gene>
    <name evidence="2" type="ORF">AHOG_22510</name>
</gene>
<evidence type="ECO:0000313" key="2">
    <source>
        <dbReference type="EMBL" id="ASO22115.1"/>
    </source>
</evidence>
<name>A0A221W881_9PSEU</name>
<dbReference type="Proteomes" id="UP000204221">
    <property type="component" value="Chromosome"/>
</dbReference>
<accession>A0A221W881</accession>